<evidence type="ECO:0000259" key="8">
    <source>
        <dbReference type="SMART" id="SM00829"/>
    </source>
</evidence>
<dbReference type="InterPro" id="IPR047109">
    <property type="entry name" value="CAD-like"/>
</dbReference>
<evidence type="ECO:0000256" key="4">
    <source>
        <dbReference type="ARBA" id="ARBA00023002"/>
    </source>
</evidence>
<dbReference type="InterPro" id="IPR020843">
    <property type="entry name" value="ER"/>
</dbReference>
<name>A0A3M0GW84_9ACTN</name>
<comment type="catalytic activity">
    <reaction evidence="6">
        <text>a primary alcohol + NADP(+) = an aldehyde + NADPH + H(+)</text>
        <dbReference type="Rhea" id="RHEA:15937"/>
        <dbReference type="ChEBI" id="CHEBI:15378"/>
        <dbReference type="ChEBI" id="CHEBI:15734"/>
        <dbReference type="ChEBI" id="CHEBI:17478"/>
        <dbReference type="ChEBI" id="CHEBI:57783"/>
        <dbReference type="ChEBI" id="CHEBI:58349"/>
        <dbReference type="EC" id="1.1.1.2"/>
    </reaction>
</comment>
<evidence type="ECO:0000313" key="9">
    <source>
        <dbReference type="EMBL" id="RMB61606.1"/>
    </source>
</evidence>
<dbReference type="Proteomes" id="UP000275256">
    <property type="component" value="Unassembled WGS sequence"/>
</dbReference>
<dbReference type="InterPro" id="IPR002328">
    <property type="entry name" value="ADH_Zn_CS"/>
</dbReference>
<dbReference type="InterPro" id="IPR013154">
    <property type="entry name" value="ADH-like_N"/>
</dbReference>
<comment type="similarity">
    <text evidence="7">Belongs to the zinc-containing alcohol dehydrogenase family.</text>
</comment>
<protein>
    <recommendedName>
        <fullName evidence="5">alcohol dehydrogenase (NADP(+))</fullName>
        <ecNumber evidence="5">1.1.1.2</ecNumber>
    </recommendedName>
</protein>
<feature type="domain" description="Enoyl reductase (ER)" evidence="8">
    <location>
        <begin position="32"/>
        <end position="360"/>
    </location>
</feature>
<keyword evidence="2 7" id="KW-0479">Metal-binding</keyword>
<dbReference type="FunFam" id="3.40.50.720:FF:000022">
    <property type="entry name" value="Cinnamyl alcohol dehydrogenase"/>
    <property type="match status" value="1"/>
</dbReference>
<proteinExistence type="inferred from homology"/>
<dbReference type="Pfam" id="PF00107">
    <property type="entry name" value="ADH_zinc_N"/>
    <property type="match status" value="1"/>
</dbReference>
<dbReference type="AlphaFoldDB" id="A0A3M0GW84"/>
<sequence length="367" mass="38830">MAVAAALRWSQLTTQEVPLPEVTAYAIDSPTGSFHKTTVTRRDPGPTEIAFDIAFAGICHSDIHTAREEWGKSRFPLVPGHEIAGVVTSVGAEVTKFQVGDRVGVGCFVDSCGECDECREGYQQFCTGSGMIGTYNSIGRDGEPTIGGYSTAFVVEQDYALHIPESIPLENAAPLLCAGITTYSPLKHWGAGPGKRVGVVGMGGLGHMAVQIAAAMGAETIVLSRTLSKKDDGMKMGASGYYATQDDSTFKELRGTFDIIVCTISDGLDLNQLLQLLAAQGVLVNVGLPSTPNELHVGGLIGGNKVLAGSNIGGIPETQEMLDFCAEHDLGSWVEVIGGEDINQAYDDVVASKARYRYVIDTSTFDA</sequence>
<organism evidence="9 10">
    <name type="scientific">Tessaracoccus antarcticus</name>
    <dbReference type="NCBI Taxonomy" id="2479848"/>
    <lineage>
        <taxon>Bacteria</taxon>
        <taxon>Bacillati</taxon>
        <taxon>Actinomycetota</taxon>
        <taxon>Actinomycetes</taxon>
        <taxon>Propionibacteriales</taxon>
        <taxon>Propionibacteriaceae</taxon>
        <taxon>Tessaracoccus</taxon>
    </lineage>
</organism>
<dbReference type="EMBL" id="REFW01000001">
    <property type="protein sequence ID" value="RMB61606.1"/>
    <property type="molecule type" value="Genomic_DNA"/>
</dbReference>
<dbReference type="Gene3D" id="3.90.180.10">
    <property type="entry name" value="Medium-chain alcohol dehydrogenases, catalytic domain"/>
    <property type="match status" value="1"/>
</dbReference>
<evidence type="ECO:0000256" key="7">
    <source>
        <dbReference type="RuleBase" id="RU361277"/>
    </source>
</evidence>
<gene>
    <name evidence="9" type="ORF">EAX62_02955</name>
</gene>
<dbReference type="InterPro" id="IPR036291">
    <property type="entry name" value="NAD(P)-bd_dom_sf"/>
</dbReference>
<dbReference type="EC" id="1.1.1.2" evidence="5"/>
<dbReference type="PROSITE" id="PS00059">
    <property type="entry name" value="ADH_ZINC"/>
    <property type="match status" value="1"/>
</dbReference>
<evidence type="ECO:0000256" key="2">
    <source>
        <dbReference type="ARBA" id="ARBA00022723"/>
    </source>
</evidence>
<evidence type="ECO:0000256" key="5">
    <source>
        <dbReference type="ARBA" id="ARBA00024074"/>
    </source>
</evidence>
<dbReference type="InterPro" id="IPR011032">
    <property type="entry name" value="GroES-like_sf"/>
</dbReference>
<dbReference type="OrthoDB" id="3567264at2"/>
<keyword evidence="10" id="KW-1185">Reference proteome</keyword>
<dbReference type="Gene3D" id="3.40.50.720">
    <property type="entry name" value="NAD(P)-binding Rossmann-like Domain"/>
    <property type="match status" value="1"/>
</dbReference>
<dbReference type="SMART" id="SM00829">
    <property type="entry name" value="PKS_ER"/>
    <property type="match status" value="1"/>
</dbReference>
<dbReference type="SUPFAM" id="SSF51735">
    <property type="entry name" value="NAD(P)-binding Rossmann-fold domains"/>
    <property type="match status" value="1"/>
</dbReference>
<accession>A0A3M0GW84</accession>
<evidence type="ECO:0000256" key="3">
    <source>
        <dbReference type="ARBA" id="ARBA00022833"/>
    </source>
</evidence>
<dbReference type="GO" id="GO:0008270">
    <property type="term" value="F:zinc ion binding"/>
    <property type="evidence" value="ECO:0007669"/>
    <property type="project" value="InterPro"/>
</dbReference>
<comment type="cofactor">
    <cofactor evidence="1 7">
        <name>Zn(2+)</name>
        <dbReference type="ChEBI" id="CHEBI:29105"/>
    </cofactor>
</comment>
<dbReference type="GO" id="GO:0008106">
    <property type="term" value="F:alcohol dehydrogenase (NADP+) activity"/>
    <property type="evidence" value="ECO:0007669"/>
    <property type="project" value="UniProtKB-EC"/>
</dbReference>
<reference evidence="9 10" key="1">
    <citation type="submission" date="2018-10" db="EMBL/GenBank/DDBJ databases">
        <title>Tessaracoccus antarcticuss sp. nov., isolated from sediment.</title>
        <authorList>
            <person name="Zhou L.Y."/>
            <person name="Du Z.J."/>
        </authorList>
    </citation>
    <scope>NUCLEOTIDE SEQUENCE [LARGE SCALE GENOMIC DNA]</scope>
    <source>
        <strain evidence="9 10">JDX10</strain>
    </source>
</reference>
<keyword evidence="3 7" id="KW-0862">Zinc</keyword>
<dbReference type="PANTHER" id="PTHR42683">
    <property type="entry name" value="ALDEHYDE REDUCTASE"/>
    <property type="match status" value="1"/>
</dbReference>
<dbReference type="CDD" id="cd05283">
    <property type="entry name" value="CAD1"/>
    <property type="match status" value="1"/>
</dbReference>
<evidence type="ECO:0000256" key="6">
    <source>
        <dbReference type="ARBA" id="ARBA00048262"/>
    </source>
</evidence>
<comment type="caution">
    <text evidence="9">The sequence shown here is derived from an EMBL/GenBank/DDBJ whole genome shotgun (WGS) entry which is preliminary data.</text>
</comment>
<evidence type="ECO:0000313" key="10">
    <source>
        <dbReference type="Proteomes" id="UP000275256"/>
    </source>
</evidence>
<dbReference type="SUPFAM" id="SSF50129">
    <property type="entry name" value="GroES-like"/>
    <property type="match status" value="1"/>
</dbReference>
<evidence type="ECO:0000256" key="1">
    <source>
        <dbReference type="ARBA" id="ARBA00001947"/>
    </source>
</evidence>
<dbReference type="Pfam" id="PF08240">
    <property type="entry name" value="ADH_N"/>
    <property type="match status" value="1"/>
</dbReference>
<dbReference type="InterPro" id="IPR013149">
    <property type="entry name" value="ADH-like_C"/>
</dbReference>
<keyword evidence="4" id="KW-0560">Oxidoreductase</keyword>